<proteinExistence type="predicted"/>
<protein>
    <submittedName>
        <fullName evidence="2">tRNA threonylcarbamoyladenosine biosynthesis protein TsaB</fullName>
    </submittedName>
</protein>
<evidence type="ECO:0000313" key="2">
    <source>
        <dbReference type="EMBL" id="VYS91410.1"/>
    </source>
</evidence>
<dbReference type="InterPro" id="IPR000905">
    <property type="entry name" value="Gcp-like_dom"/>
</dbReference>
<gene>
    <name evidence="2" type="primary">tsaB</name>
    <name evidence="2" type="ORF">AOLFYP35_00812</name>
</gene>
<sequence length="231" mass="24483">MTELCIDTSGATAVTVVDDGKILGSSRNESGRHHAESITPCVLEALEEAGLPTDVAKAGLDAVCVGTGPAPFTGLRAGLVSARVFAKAAGIPVYGVCSLDVIARAALDRLSPDTHVYALTDARRKELYWGHYLAEGPDDVRLLGRLEVGYARTLSSALREQEGLLVSDAPIPAHSVDELAGAEMGPVLPLDPSVMVRIVRARLARGGEDRLGTEPLYLRRPDIHGQAPERM</sequence>
<reference evidence="2" key="1">
    <citation type="submission" date="2019-11" db="EMBL/GenBank/DDBJ databases">
        <authorList>
            <person name="Feng L."/>
        </authorList>
    </citation>
    <scope>NUCLEOTIDE SEQUENCE</scope>
    <source>
        <strain evidence="2">AodontolyticusLFYP35</strain>
    </source>
</reference>
<dbReference type="GO" id="GO:0002949">
    <property type="term" value="P:tRNA threonylcarbamoyladenosine modification"/>
    <property type="evidence" value="ECO:0007669"/>
    <property type="project" value="InterPro"/>
</dbReference>
<organism evidence="2">
    <name type="scientific">Schaalia odontolytica</name>
    <dbReference type="NCBI Taxonomy" id="1660"/>
    <lineage>
        <taxon>Bacteria</taxon>
        <taxon>Bacillati</taxon>
        <taxon>Actinomycetota</taxon>
        <taxon>Actinomycetes</taxon>
        <taxon>Actinomycetales</taxon>
        <taxon>Actinomycetaceae</taxon>
        <taxon>Schaalia</taxon>
    </lineage>
</organism>
<dbReference type="GO" id="GO:0005829">
    <property type="term" value="C:cytosol"/>
    <property type="evidence" value="ECO:0007669"/>
    <property type="project" value="TreeGrafter"/>
</dbReference>
<feature type="domain" description="Gcp-like" evidence="1">
    <location>
        <begin position="30"/>
        <end position="132"/>
    </location>
</feature>
<dbReference type="InterPro" id="IPR043129">
    <property type="entry name" value="ATPase_NBD"/>
</dbReference>
<dbReference type="PANTHER" id="PTHR11735:SF11">
    <property type="entry name" value="TRNA THREONYLCARBAMOYLADENOSINE BIOSYNTHESIS PROTEIN TSAB"/>
    <property type="match status" value="1"/>
</dbReference>
<dbReference type="Pfam" id="PF00814">
    <property type="entry name" value="TsaD"/>
    <property type="match status" value="1"/>
</dbReference>
<dbReference type="PANTHER" id="PTHR11735">
    <property type="entry name" value="TRNA N6-ADENOSINE THREONYLCARBAMOYLTRANSFERASE"/>
    <property type="match status" value="1"/>
</dbReference>
<name>A0A6N2SI41_9ACTO</name>
<accession>A0A6N2SI41</accession>
<dbReference type="NCBIfam" id="TIGR03725">
    <property type="entry name" value="T6A_YeaZ"/>
    <property type="match status" value="1"/>
</dbReference>
<dbReference type="SUPFAM" id="SSF53067">
    <property type="entry name" value="Actin-like ATPase domain"/>
    <property type="match status" value="2"/>
</dbReference>
<dbReference type="AlphaFoldDB" id="A0A6N2SI41"/>
<evidence type="ECO:0000259" key="1">
    <source>
        <dbReference type="Pfam" id="PF00814"/>
    </source>
</evidence>
<dbReference type="Gene3D" id="3.30.420.40">
    <property type="match status" value="2"/>
</dbReference>
<dbReference type="EMBL" id="CACRSM010000002">
    <property type="protein sequence ID" value="VYS91410.1"/>
    <property type="molecule type" value="Genomic_DNA"/>
</dbReference>
<dbReference type="InterPro" id="IPR022496">
    <property type="entry name" value="T6A_TsaB"/>
</dbReference>